<evidence type="ECO:0000256" key="8">
    <source>
        <dbReference type="SAM" id="Phobius"/>
    </source>
</evidence>
<comment type="subcellular location">
    <subcellularLocation>
        <location evidence="1">Cell membrane</location>
        <topology evidence="1">Multi-pass membrane protein</topology>
    </subcellularLocation>
</comment>
<feature type="transmembrane region" description="Helical" evidence="8">
    <location>
        <begin position="894"/>
        <end position="913"/>
    </location>
</feature>
<dbReference type="GO" id="GO:0008324">
    <property type="term" value="F:monoatomic cation transmembrane transporter activity"/>
    <property type="evidence" value="ECO:0007669"/>
    <property type="project" value="InterPro"/>
</dbReference>
<proteinExistence type="inferred from homology"/>
<feature type="transmembrane region" description="Helical" evidence="8">
    <location>
        <begin position="869"/>
        <end position="888"/>
    </location>
</feature>
<feature type="transmembrane region" description="Helical" evidence="8">
    <location>
        <begin position="966"/>
        <end position="986"/>
    </location>
</feature>
<dbReference type="SUPFAM" id="SSF82866">
    <property type="entry name" value="Multidrug efflux transporter AcrB transmembrane domain"/>
    <property type="match status" value="2"/>
</dbReference>
<keyword evidence="4" id="KW-1003">Cell membrane</keyword>
<reference evidence="9 10" key="1">
    <citation type="journal article" date="2018" name="Syst. Appl. Microbiol.">
        <title>Abditibacterium utsteinense sp. nov., the first cultivated member of candidate phylum FBP, isolated from ice-free Antarctic soil samples.</title>
        <authorList>
            <person name="Tahon G."/>
            <person name="Tytgat B."/>
            <person name="Lebbe L."/>
            <person name="Carlier A."/>
            <person name="Willems A."/>
        </authorList>
    </citation>
    <scope>NUCLEOTIDE SEQUENCE [LARGE SCALE GENOMIC DNA]</scope>
    <source>
        <strain evidence="9 10">LMG 29911</strain>
    </source>
</reference>
<evidence type="ECO:0000256" key="2">
    <source>
        <dbReference type="ARBA" id="ARBA00010942"/>
    </source>
</evidence>
<keyword evidence="3" id="KW-0813">Transport</keyword>
<sequence length="1034" mass="111420">MIEKIIQFSIKQRTFVVLAALLLVVAGIAAALRLPIDAIPDITNKQVQINVKAPALGPEDVARQITAPLELALGSLPRRQEIRSLSQFGLSQVTVIFDDDVDIYFARQLVNERVSEARDSLPDGVQIELGPVSTGLGEILHITLEGDKFSPMERRTMMDWVVAPQLRTVPGIAEINTMGGQVKQFQVLVDPQKMVARKITLRQVFDALSRGNQDAGGAYITRGSEQQIVRGSGLVGSLDDIRDIAITAKNGVPVLIRDVASVELGAAVRQGAATLDGKGETVIGVPMLLLGENGRVVVERVKAKIQQIQKTLPPGARLTMLLDRSDLIGRAIGTVTRNLLEGGLLVVFVLFLFLLQVRAGLIVSSAIPLAMLMTLIGMNYFGVSANLMSLGAIDFGLIVDGAVIIVENAVRLLAHRRGELGRELSQEERDTTIQRAAVEVLKPALFGMVIIIAAYIPILTLVGIEGKMFRPMGQAVIMALVAAAVLSLTLIPALCSFFLKVKTETENPVVAKIQRGYGPALRWAMNRRALTVGGALVFLVACLALFPLLGSEFIPELDEGALSLEVTYPPSISLEEVVKRQAVLERVLLESFPDEVETVLSKMGRSELATDPMLQSGGDVMITLKPQANWKRAHSKEELVDQMATVLDDLPGVGASIGQPIKSRMMELVEGVGIKGDIGIKLFGPDPDVRQKLAERIARIARTVRGAVDVKVEVTEGLPLLDIRVRRAAIARYGLSVGDVQDVIETALGGKEASTVVQGERRFPLVVRLASAYRGDPDAIGRITVPAPDGSQLPLAQLTDIRSTEGPVQVSRDNGEGRTLIQANVRGRDLGGVVEELQRKADAQLQVPPGYRLEYGGTYQKLQSGRARLMIVVPVTFAVIFLLLFTTFGSLKQAALIFTGIPFAITGGILALWGRGMHFSISAGIGFIALFGVAVLNGVVLVTFINELREEGVGLREAVERGCLTRLRPVLMTATVASIGFIPMALGHGAGAEVQKPLATVVIGGLLTSTLLTLFVLPTLYNWLEKDERREVEV</sequence>
<feature type="transmembrane region" description="Helical" evidence="8">
    <location>
        <begin position="925"/>
        <end position="946"/>
    </location>
</feature>
<dbReference type="Gene3D" id="3.30.2090.10">
    <property type="entry name" value="Multidrug efflux transporter AcrB TolC docking domain, DN and DC subdomains"/>
    <property type="match status" value="2"/>
</dbReference>
<accession>A0A2S8SPU5</accession>
<dbReference type="SUPFAM" id="SSF82693">
    <property type="entry name" value="Multidrug efflux transporter AcrB pore domain, PN1, PN2, PC1 and PC2 subdomains"/>
    <property type="match status" value="3"/>
</dbReference>
<evidence type="ECO:0000313" key="10">
    <source>
        <dbReference type="Proteomes" id="UP000237684"/>
    </source>
</evidence>
<dbReference type="AlphaFoldDB" id="A0A2S8SPU5"/>
<dbReference type="RefSeq" id="WP_106381065.1">
    <property type="nucleotide sequence ID" value="NZ_NIGF01000021.1"/>
</dbReference>
<dbReference type="PANTHER" id="PTHR32063">
    <property type="match status" value="1"/>
</dbReference>
<dbReference type="Gene3D" id="3.30.70.1320">
    <property type="entry name" value="Multidrug efflux transporter AcrB pore domain like"/>
    <property type="match status" value="1"/>
</dbReference>
<keyword evidence="10" id="KW-1185">Reference proteome</keyword>
<gene>
    <name evidence="9" type="ORF">B1R32_12116</name>
</gene>
<dbReference type="Proteomes" id="UP000237684">
    <property type="component" value="Unassembled WGS sequence"/>
</dbReference>
<feature type="transmembrane region" description="Helical" evidence="8">
    <location>
        <begin position="444"/>
        <end position="464"/>
    </location>
</feature>
<dbReference type="OrthoDB" id="9758757at2"/>
<evidence type="ECO:0000256" key="1">
    <source>
        <dbReference type="ARBA" id="ARBA00004651"/>
    </source>
</evidence>
<feature type="transmembrane region" description="Helical" evidence="8">
    <location>
        <begin position="362"/>
        <end position="381"/>
    </location>
</feature>
<evidence type="ECO:0000256" key="7">
    <source>
        <dbReference type="ARBA" id="ARBA00023136"/>
    </source>
</evidence>
<dbReference type="InterPro" id="IPR027463">
    <property type="entry name" value="AcrB_DN_DC_subdom"/>
</dbReference>
<dbReference type="InterPro" id="IPR001036">
    <property type="entry name" value="Acrflvin-R"/>
</dbReference>
<feature type="transmembrane region" description="Helical" evidence="8">
    <location>
        <begin position="529"/>
        <end position="549"/>
    </location>
</feature>
<dbReference type="GO" id="GO:0042910">
    <property type="term" value="F:xenobiotic transmembrane transporter activity"/>
    <property type="evidence" value="ECO:0007669"/>
    <property type="project" value="TreeGrafter"/>
</dbReference>
<feature type="transmembrane region" description="Helical" evidence="8">
    <location>
        <begin position="339"/>
        <end position="355"/>
    </location>
</feature>
<evidence type="ECO:0000313" key="9">
    <source>
        <dbReference type="EMBL" id="PQV62804.1"/>
    </source>
</evidence>
<protein>
    <submittedName>
        <fullName evidence="9">Cobalt-zinc-cadmium resistance protein CzcA</fullName>
    </submittedName>
</protein>
<comment type="caution">
    <text evidence="9">The sequence shown here is derived from an EMBL/GenBank/DDBJ whole genome shotgun (WGS) entry which is preliminary data.</text>
</comment>
<comment type="similarity">
    <text evidence="2">Belongs to the resistance-nodulation-cell division (RND) (TC 2.A.6) family.</text>
</comment>
<dbReference type="EMBL" id="NIGF01000021">
    <property type="protein sequence ID" value="PQV62804.1"/>
    <property type="molecule type" value="Genomic_DNA"/>
</dbReference>
<keyword evidence="5 8" id="KW-0812">Transmembrane</keyword>
<feature type="transmembrane region" description="Helical" evidence="8">
    <location>
        <begin position="476"/>
        <end position="499"/>
    </location>
</feature>
<evidence type="ECO:0000256" key="6">
    <source>
        <dbReference type="ARBA" id="ARBA00022989"/>
    </source>
</evidence>
<dbReference type="Pfam" id="PF00873">
    <property type="entry name" value="ACR_tran"/>
    <property type="match status" value="1"/>
</dbReference>
<dbReference type="SUPFAM" id="SSF82714">
    <property type="entry name" value="Multidrug efflux transporter AcrB TolC docking domain, DN and DC subdomains"/>
    <property type="match status" value="2"/>
</dbReference>
<dbReference type="Gene3D" id="3.30.70.1430">
    <property type="entry name" value="Multidrug efflux transporter AcrB pore domain"/>
    <property type="match status" value="2"/>
</dbReference>
<dbReference type="NCBIfam" id="TIGR00914">
    <property type="entry name" value="2A0601"/>
    <property type="match status" value="1"/>
</dbReference>
<name>A0A2S8SPU5_9BACT</name>
<dbReference type="GO" id="GO:0005886">
    <property type="term" value="C:plasma membrane"/>
    <property type="evidence" value="ECO:0007669"/>
    <property type="project" value="UniProtKB-SubCell"/>
</dbReference>
<dbReference type="Gene3D" id="3.30.70.1440">
    <property type="entry name" value="Multidrug efflux transporter AcrB pore domain"/>
    <property type="match status" value="1"/>
</dbReference>
<feature type="transmembrane region" description="Helical" evidence="8">
    <location>
        <begin position="998"/>
        <end position="1021"/>
    </location>
</feature>
<dbReference type="InterPro" id="IPR004763">
    <property type="entry name" value="CusA-like"/>
</dbReference>
<organism evidence="9 10">
    <name type="scientific">Abditibacterium utsteinense</name>
    <dbReference type="NCBI Taxonomy" id="1960156"/>
    <lineage>
        <taxon>Bacteria</taxon>
        <taxon>Pseudomonadati</taxon>
        <taxon>Abditibacteriota</taxon>
        <taxon>Abditibacteriia</taxon>
        <taxon>Abditibacteriales</taxon>
        <taxon>Abditibacteriaceae</taxon>
        <taxon>Abditibacterium</taxon>
    </lineage>
</organism>
<evidence type="ECO:0000256" key="5">
    <source>
        <dbReference type="ARBA" id="ARBA00022692"/>
    </source>
</evidence>
<keyword evidence="6 8" id="KW-1133">Transmembrane helix</keyword>
<keyword evidence="7 8" id="KW-0472">Membrane</keyword>
<evidence type="ECO:0000256" key="3">
    <source>
        <dbReference type="ARBA" id="ARBA00022448"/>
    </source>
</evidence>
<dbReference type="PRINTS" id="PR00702">
    <property type="entry name" value="ACRIFLAVINRP"/>
</dbReference>
<dbReference type="InParanoid" id="A0A2S8SPU5"/>
<dbReference type="Gene3D" id="1.20.1640.10">
    <property type="entry name" value="Multidrug efflux transporter AcrB transmembrane domain"/>
    <property type="match status" value="2"/>
</dbReference>
<evidence type="ECO:0000256" key="4">
    <source>
        <dbReference type="ARBA" id="ARBA00022475"/>
    </source>
</evidence>
<dbReference type="PANTHER" id="PTHR32063:SF24">
    <property type="entry name" value="CATION EFFLUX SYSTEM (ACRB_ACRD_ACRF FAMILY)"/>
    <property type="match status" value="1"/>
</dbReference>